<dbReference type="SUPFAM" id="SSF57701">
    <property type="entry name" value="Zn2/Cys6 DNA-binding domain"/>
    <property type="match status" value="1"/>
</dbReference>
<dbReference type="OrthoDB" id="2110361at2759"/>
<dbReference type="Pfam" id="PF04082">
    <property type="entry name" value="Fungal_trans"/>
    <property type="match status" value="1"/>
</dbReference>
<feature type="compositionally biased region" description="Polar residues" evidence="4">
    <location>
        <begin position="16"/>
        <end position="37"/>
    </location>
</feature>
<dbReference type="InterPro" id="IPR050987">
    <property type="entry name" value="AtrR-like"/>
</dbReference>
<feature type="domain" description="Zn(2)-C6 fungal-type" evidence="5">
    <location>
        <begin position="92"/>
        <end position="123"/>
    </location>
</feature>
<keyword evidence="3" id="KW-0175">Coiled coil</keyword>
<dbReference type="GO" id="GO:0003677">
    <property type="term" value="F:DNA binding"/>
    <property type="evidence" value="ECO:0007669"/>
    <property type="project" value="InterPro"/>
</dbReference>
<dbReference type="EMBL" id="KV748552">
    <property type="protein sequence ID" value="OCL14644.1"/>
    <property type="molecule type" value="Genomic_DNA"/>
</dbReference>
<dbReference type="Gene3D" id="4.10.240.10">
    <property type="entry name" value="Zn(2)-C6 fungal-type DNA-binding domain"/>
    <property type="match status" value="1"/>
</dbReference>
<feature type="compositionally biased region" description="Polar residues" evidence="4">
    <location>
        <begin position="53"/>
        <end position="79"/>
    </location>
</feature>
<dbReference type="GO" id="GO:0000981">
    <property type="term" value="F:DNA-binding transcription factor activity, RNA polymerase II-specific"/>
    <property type="evidence" value="ECO:0007669"/>
    <property type="project" value="InterPro"/>
</dbReference>
<sequence length="799" mass="89317">MFGTGTSGRLPGLSVPSHQHQPGTRSSGGYNATTYNQSYATSSASPSTASGSLQDLPSNEPTSTSGGSPTHVSTTSLNAQKRAYRQRRKDPSCDACRERKVKCDATETSPCSECSSRSHKCQFTKETNRRMSSIKQVQDLQSQLAEAKHQINHLRSLLNERGGAELDRRAIEMPLLKLPDIAPNLERRQGPPTMNNFDHVRKNIRIYGRGIFKSPPPYRQLASQPPYSFTPPPLPSRQVTDRLLSQYYDSIHRSYPLIHWPTFQHEVEKVYSTGNFHIMPQAWMASFFAVLACGTLQTMDSLSQFPRAEVEGMSYLDISAQALNNWTDELAIDHARASLLMSIFATEVNLKSTGLVWLGSAVRIAQDIGLHWETGPWPVVEGEIRRRVWWAIYVWDRLLSLEIGRPLSIADEDCDVGFPSPVDDRFIQPQGIIRTPASYAPQTGLAAAIPIVRFVSQLKRTLKTAGIATHTLQTYDDYFHGIMSSFPEQCHTVAETYLDPILLSSVLTLQVARFHLYRHNLSVSCRPAERADALRRCASVAQDTAKYISRSLQIPPVKAESSDYSESPSQTWQARALCSASNMLCMHLWRCMLILCLRTDYHAALTCLRLSSIIGDLRKVNVACGRNLAFFLDRLMDRIHNGNGNHHQLEQDEEMLAYVSGDMQGCLENSWVWAGSEIGLKLNNTQALPASDPHFRENGETFEGTHLPLRPSPLLTEKESREWGGWERIERMIGQLIEEQRSRLSQPLYYHRPPHNPGKRVHLAPDAAVPVSAVTSLASTSTNTLSAVSSSRISIANII</sequence>
<feature type="region of interest" description="Disordered" evidence="4">
    <location>
        <begin position="1"/>
        <end position="91"/>
    </location>
</feature>
<dbReference type="PROSITE" id="PS00463">
    <property type="entry name" value="ZN2_CY6_FUNGAL_1"/>
    <property type="match status" value="1"/>
</dbReference>
<feature type="coiled-coil region" evidence="3">
    <location>
        <begin position="130"/>
        <end position="157"/>
    </location>
</feature>
<organism evidence="6 7">
    <name type="scientific">Glonium stellatum</name>
    <dbReference type="NCBI Taxonomy" id="574774"/>
    <lineage>
        <taxon>Eukaryota</taxon>
        <taxon>Fungi</taxon>
        <taxon>Dikarya</taxon>
        <taxon>Ascomycota</taxon>
        <taxon>Pezizomycotina</taxon>
        <taxon>Dothideomycetes</taxon>
        <taxon>Pleosporomycetidae</taxon>
        <taxon>Gloniales</taxon>
        <taxon>Gloniaceae</taxon>
        <taxon>Glonium</taxon>
    </lineage>
</organism>
<evidence type="ECO:0000256" key="1">
    <source>
        <dbReference type="ARBA" id="ARBA00022723"/>
    </source>
</evidence>
<evidence type="ECO:0000256" key="4">
    <source>
        <dbReference type="SAM" id="MobiDB-lite"/>
    </source>
</evidence>
<name>A0A8E2JZ92_9PEZI</name>
<dbReference type="SMART" id="SM00906">
    <property type="entry name" value="Fungal_trans"/>
    <property type="match status" value="1"/>
</dbReference>
<evidence type="ECO:0000259" key="5">
    <source>
        <dbReference type="PROSITE" id="PS50048"/>
    </source>
</evidence>
<dbReference type="SMART" id="SM00066">
    <property type="entry name" value="GAL4"/>
    <property type="match status" value="1"/>
</dbReference>
<protein>
    <recommendedName>
        <fullName evidence="5">Zn(2)-C6 fungal-type domain-containing protein</fullName>
    </recommendedName>
</protein>
<dbReference type="CDD" id="cd00067">
    <property type="entry name" value="GAL4"/>
    <property type="match status" value="1"/>
</dbReference>
<dbReference type="Proteomes" id="UP000250140">
    <property type="component" value="Unassembled WGS sequence"/>
</dbReference>
<dbReference type="PANTHER" id="PTHR46910:SF1">
    <property type="entry name" value="MISCELLANEOUS ZN(II)2CYS6 TRANSCRIPTION FACTOR (EUROFUNG)-RELATED"/>
    <property type="match status" value="1"/>
</dbReference>
<dbReference type="AlphaFoldDB" id="A0A8E2JZ92"/>
<evidence type="ECO:0000256" key="3">
    <source>
        <dbReference type="SAM" id="Coils"/>
    </source>
</evidence>
<feature type="compositionally biased region" description="Low complexity" evidence="4">
    <location>
        <begin position="38"/>
        <end position="52"/>
    </location>
</feature>
<accession>A0A8E2JZ92</accession>
<dbReference type="Pfam" id="PF00172">
    <property type="entry name" value="Zn_clus"/>
    <property type="match status" value="1"/>
</dbReference>
<evidence type="ECO:0000313" key="6">
    <source>
        <dbReference type="EMBL" id="OCL14644.1"/>
    </source>
</evidence>
<keyword evidence="1" id="KW-0479">Metal-binding</keyword>
<proteinExistence type="predicted"/>
<dbReference type="InterPro" id="IPR007219">
    <property type="entry name" value="XnlR_reg_dom"/>
</dbReference>
<keyword evidence="2" id="KW-0539">Nucleus</keyword>
<dbReference type="InterPro" id="IPR001138">
    <property type="entry name" value="Zn2Cys6_DnaBD"/>
</dbReference>
<reference evidence="6 7" key="1">
    <citation type="journal article" date="2016" name="Nat. Commun.">
        <title>Ectomycorrhizal ecology is imprinted in the genome of the dominant symbiotic fungus Cenococcum geophilum.</title>
        <authorList>
            <consortium name="DOE Joint Genome Institute"/>
            <person name="Peter M."/>
            <person name="Kohler A."/>
            <person name="Ohm R.A."/>
            <person name="Kuo A."/>
            <person name="Krutzmann J."/>
            <person name="Morin E."/>
            <person name="Arend M."/>
            <person name="Barry K.W."/>
            <person name="Binder M."/>
            <person name="Choi C."/>
            <person name="Clum A."/>
            <person name="Copeland A."/>
            <person name="Grisel N."/>
            <person name="Haridas S."/>
            <person name="Kipfer T."/>
            <person name="LaButti K."/>
            <person name="Lindquist E."/>
            <person name="Lipzen A."/>
            <person name="Maire R."/>
            <person name="Meier B."/>
            <person name="Mihaltcheva S."/>
            <person name="Molinier V."/>
            <person name="Murat C."/>
            <person name="Poggeler S."/>
            <person name="Quandt C.A."/>
            <person name="Sperisen C."/>
            <person name="Tritt A."/>
            <person name="Tisserant E."/>
            <person name="Crous P.W."/>
            <person name="Henrissat B."/>
            <person name="Nehls U."/>
            <person name="Egli S."/>
            <person name="Spatafora J.W."/>
            <person name="Grigoriev I.V."/>
            <person name="Martin F.M."/>
        </authorList>
    </citation>
    <scope>NUCLEOTIDE SEQUENCE [LARGE SCALE GENOMIC DNA]</scope>
    <source>
        <strain evidence="6 7">CBS 207.34</strain>
    </source>
</reference>
<dbReference type="InterPro" id="IPR036864">
    <property type="entry name" value="Zn2-C6_fun-type_DNA-bd_sf"/>
</dbReference>
<dbReference type="PROSITE" id="PS50048">
    <property type="entry name" value="ZN2_CY6_FUNGAL_2"/>
    <property type="match status" value="1"/>
</dbReference>
<evidence type="ECO:0000256" key="2">
    <source>
        <dbReference type="ARBA" id="ARBA00023242"/>
    </source>
</evidence>
<dbReference type="GO" id="GO:0006351">
    <property type="term" value="P:DNA-templated transcription"/>
    <property type="evidence" value="ECO:0007669"/>
    <property type="project" value="InterPro"/>
</dbReference>
<keyword evidence="7" id="KW-1185">Reference proteome</keyword>
<dbReference type="CDD" id="cd12148">
    <property type="entry name" value="fungal_TF_MHR"/>
    <property type="match status" value="1"/>
</dbReference>
<evidence type="ECO:0000313" key="7">
    <source>
        <dbReference type="Proteomes" id="UP000250140"/>
    </source>
</evidence>
<gene>
    <name evidence="6" type="ORF">AOQ84DRAFT_280599</name>
</gene>
<dbReference type="GO" id="GO:0008270">
    <property type="term" value="F:zinc ion binding"/>
    <property type="evidence" value="ECO:0007669"/>
    <property type="project" value="InterPro"/>
</dbReference>
<dbReference type="PANTHER" id="PTHR46910">
    <property type="entry name" value="TRANSCRIPTION FACTOR PDR1"/>
    <property type="match status" value="1"/>
</dbReference>